<dbReference type="SUPFAM" id="SSF54373">
    <property type="entry name" value="FAD-linked reductases, C-terminal domain"/>
    <property type="match status" value="1"/>
</dbReference>
<dbReference type="PANTHER" id="PTHR10961">
    <property type="entry name" value="PEROXISOMAL SARCOSINE OXIDASE"/>
    <property type="match status" value="1"/>
</dbReference>
<dbReference type="InterPro" id="IPR045170">
    <property type="entry name" value="MTOX"/>
</dbReference>
<comment type="cofactor">
    <cofactor evidence="1">
        <name>FAD</name>
        <dbReference type="ChEBI" id="CHEBI:57692"/>
    </cofactor>
</comment>
<dbReference type="GO" id="GO:0050660">
    <property type="term" value="F:flavin adenine dinucleotide binding"/>
    <property type="evidence" value="ECO:0007669"/>
    <property type="project" value="InterPro"/>
</dbReference>
<dbReference type="Gene3D" id="3.50.50.60">
    <property type="entry name" value="FAD/NAD(P)-binding domain"/>
    <property type="match status" value="1"/>
</dbReference>
<dbReference type="eggNOG" id="COG0665">
    <property type="taxonomic scope" value="Bacteria"/>
</dbReference>
<dbReference type="Gene3D" id="3.30.9.10">
    <property type="entry name" value="D-Amino Acid Oxidase, subunit A, domain 2"/>
    <property type="match status" value="1"/>
</dbReference>
<evidence type="ECO:0000313" key="7">
    <source>
        <dbReference type="Proteomes" id="UP000028488"/>
    </source>
</evidence>
<evidence type="ECO:0000313" key="6">
    <source>
        <dbReference type="EMBL" id="AII07879.1"/>
    </source>
</evidence>
<dbReference type="SUPFAM" id="SSF51905">
    <property type="entry name" value="FAD/NAD(P)-binding domain"/>
    <property type="match status" value="1"/>
</dbReference>
<dbReference type="RefSeq" id="WP_128640765.1">
    <property type="nucleotide sequence ID" value="NZ_CP008947.1"/>
</dbReference>
<dbReference type="GO" id="GO:0008115">
    <property type="term" value="F:sarcosine oxidase activity"/>
    <property type="evidence" value="ECO:0007669"/>
    <property type="project" value="TreeGrafter"/>
</dbReference>
<accession>A0A076EX25</accession>
<evidence type="ECO:0000256" key="1">
    <source>
        <dbReference type="ARBA" id="ARBA00001974"/>
    </source>
</evidence>
<organism evidence="6 7">
    <name type="scientific">Rhodococcus opacus</name>
    <name type="common">Nocardia opaca</name>
    <dbReference type="NCBI Taxonomy" id="37919"/>
    <lineage>
        <taxon>Bacteria</taxon>
        <taxon>Bacillati</taxon>
        <taxon>Actinomycetota</taxon>
        <taxon>Actinomycetes</taxon>
        <taxon>Mycobacteriales</taxon>
        <taxon>Nocardiaceae</taxon>
        <taxon>Rhodococcus</taxon>
    </lineage>
</organism>
<dbReference type="AlphaFoldDB" id="A0A076EX25"/>
<sequence length="378" mass="40827">MTTTRTGVAVIGTGTMGSAIMWRLSERDVPVLGLEQFTPGHDRGSGHGESRIFRTAYHEDPAYVPMLRAALRGWRELGEQIGEPVLTMTGGLSIGPSTGVIVGGSLEAAKVHALTQEILDPAEFGTRFPAQRLREGDTALWEKDAGVIRPELAITGAVRRASELGASVRTGSRVQGIEDGPGDTVLVRLDDEVIRADHVVVAAGAWIPGLLPAAQFPLTVERKILAWFPADDPTQFGPDRFPVFLRDSPEGRWYGFPSMDGETVKIALHLGGRETDPDELDRVVHDEDTAPLRDLVRRYLPGLGSRPVRAAVCMYTNTPDGHFVIGTPPAYRNVTVVSACSGHGFKFAPVIGEIAADLSCGSTPEFPLELFDVNRFAE</sequence>
<dbReference type="Proteomes" id="UP000028488">
    <property type="component" value="Chromosome"/>
</dbReference>
<reference evidence="6 7" key="1">
    <citation type="submission" date="2014-07" db="EMBL/GenBank/DDBJ databases">
        <title>Genome Sequence of Rhodococcus opacus Strain R7, a Biodegrader of Mono- and Polycyclic Aromatic Hydrocarbons.</title>
        <authorList>
            <person name="Di Gennaro P."/>
            <person name="Zampolli J."/>
            <person name="Presti I."/>
            <person name="Cappelletti M."/>
            <person name="D'Ursi P."/>
            <person name="Orro A."/>
            <person name="Mezzelani A."/>
            <person name="Milanesi L."/>
        </authorList>
    </citation>
    <scope>NUCLEOTIDE SEQUENCE [LARGE SCALE GENOMIC DNA]</scope>
    <source>
        <strain evidence="6 7">R7</strain>
    </source>
</reference>
<dbReference type="InterPro" id="IPR006076">
    <property type="entry name" value="FAD-dep_OxRdtase"/>
</dbReference>
<dbReference type="InterPro" id="IPR036188">
    <property type="entry name" value="FAD/NAD-bd_sf"/>
</dbReference>
<evidence type="ECO:0000256" key="2">
    <source>
        <dbReference type="ARBA" id="ARBA00022630"/>
    </source>
</evidence>
<proteinExistence type="predicted"/>
<keyword evidence="3" id="KW-0274">FAD</keyword>
<protein>
    <submittedName>
        <fullName evidence="6">Methyltryptophan oxidase</fullName>
    </submittedName>
</protein>
<dbReference type="PANTHER" id="PTHR10961:SF7">
    <property type="entry name" value="FAD DEPENDENT OXIDOREDUCTASE DOMAIN-CONTAINING PROTEIN"/>
    <property type="match status" value="1"/>
</dbReference>
<name>A0A076EX25_RHOOP</name>
<keyword evidence="4" id="KW-0560">Oxidoreductase</keyword>
<gene>
    <name evidence="6" type="ORF">EP51_25865</name>
</gene>
<evidence type="ECO:0000256" key="3">
    <source>
        <dbReference type="ARBA" id="ARBA00022827"/>
    </source>
</evidence>
<keyword evidence="2" id="KW-0285">Flavoprotein</keyword>
<evidence type="ECO:0000256" key="4">
    <source>
        <dbReference type="ARBA" id="ARBA00023002"/>
    </source>
</evidence>
<dbReference type="EMBL" id="CP008947">
    <property type="protein sequence ID" value="AII07879.1"/>
    <property type="molecule type" value="Genomic_DNA"/>
</dbReference>
<feature type="domain" description="FAD dependent oxidoreductase" evidence="5">
    <location>
        <begin position="8"/>
        <end position="358"/>
    </location>
</feature>
<dbReference type="NCBIfam" id="NF008425">
    <property type="entry name" value="PRK11259.1"/>
    <property type="match status" value="1"/>
</dbReference>
<evidence type="ECO:0000259" key="5">
    <source>
        <dbReference type="Pfam" id="PF01266"/>
    </source>
</evidence>
<dbReference type="Pfam" id="PF01266">
    <property type="entry name" value="DAO"/>
    <property type="match status" value="1"/>
</dbReference>